<dbReference type="RefSeq" id="WP_066066131.1">
    <property type="nucleotide sequence ID" value="NZ_CP013015.1"/>
</dbReference>
<dbReference type="Proteomes" id="UP000070560">
    <property type="component" value="Chromosome"/>
</dbReference>
<name>A0A7U4QMU4_DESA2</name>
<protein>
    <submittedName>
        <fullName evidence="3">OstA-like protein</fullName>
    </submittedName>
</protein>
<dbReference type="OrthoDB" id="5418426at2"/>
<dbReference type="GO" id="GO:0015920">
    <property type="term" value="P:lipopolysaccharide transport"/>
    <property type="evidence" value="ECO:0007669"/>
    <property type="project" value="TreeGrafter"/>
</dbReference>
<feature type="domain" description="Organic solvent tolerance-like N-terminal" evidence="2">
    <location>
        <begin position="28"/>
        <end position="143"/>
    </location>
</feature>
<dbReference type="Gene3D" id="2.60.450.10">
    <property type="entry name" value="Lipopolysaccharide (LPS) transport protein A like domain"/>
    <property type="match status" value="1"/>
</dbReference>
<evidence type="ECO:0000259" key="2">
    <source>
        <dbReference type="Pfam" id="PF03968"/>
    </source>
</evidence>
<evidence type="ECO:0000313" key="3">
    <source>
        <dbReference type="EMBL" id="AMM42251.1"/>
    </source>
</evidence>
<accession>A0A7U4QMU4</accession>
<sequence>MIAKLVKIILGLIIITSTFCWAEVKPLYIQADTMEAFQNQNLVVFKGNVKASQNGVKLYADLMKVFYTKSQKSNSQKDFGKVVERVEAEGHVVIIQEDRKALGEKAVFYRFPEEKIILTGNARIEDLKNLILGEEITILLKEKKMVIKGTPVKATIYPRTFQQ</sequence>
<dbReference type="EMBL" id="CP013015">
    <property type="protein sequence ID" value="AMM42251.1"/>
    <property type="molecule type" value="Genomic_DNA"/>
</dbReference>
<dbReference type="AlphaFoldDB" id="A0A7U4QMU4"/>
<proteinExistence type="predicted"/>
<gene>
    <name evidence="3" type="ORF">HS1_002469</name>
</gene>
<dbReference type="PANTHER" id="PTHR36504">
    <property type="entry name" value="LIPOPOLYSACCHARIDE EXPORT SYSTEM PROTEIN LPTA"/>
    <property type="match status" value="1"/>
</dbReference>
<keyword evidence="4" id="KW-1185">Reference proteome</keyword>
<reference evidence="3 4" key="1">
    <citation type="submission" date="2015-10" db="EMBL/GenBank/DDBJ databases">
        <title>Candidatus Desulfofervidus auxilii, a hydrogenotrophic sulfate-reducing bacterium involved in the thermophilic anaerobic oxidation of methane.</title>
        <authorList>
            <person name="Krukenberg V."/>
            <person name="Richter M."/>
            <person name="Wegener G."/>
        </authorList>
    </citation>
    <scope>NUCLEOTIDE SEQUENCE [LARGE SCALE GENOMIC DNA]</scope>
    <source>
        <strain evidence="3 4">HS1</strain>
    </source>
</reference>
<organism evidence="3 4">
    <name type="scientific">Desulfofervidus auxilii</name>
    <dbReference type="NCBI Taxonomy" id="1621989"/>
    <lineage>
        <taxon>Bacteria</taxon>
        <taxon>Pseudomonadati</taxon>
        <taxon>Thermodesulfobacteriota</taxon>
        <taxon>Candidatus Desulfofervidia</taxon>
        <taxon>Candidatus Desulfofervidales</taxon>
        <taxon>Candidatus Desulfofervidaceae</taxon>
        <taxon>Candidatus Desulfofervidus</taxon>
    </lineage>
</organism>
<dbReference type="KEGG" id="daw:HS1_002469"/>
<dbReference type="PANTHER" id="PTHR36504:SF1">
    <property type="entry name" value="LIPOPOLYSACCHARIDE EXPORT SYSTEM PROTEIN LPTA"/>
    <property type="match status" value="1"/>
</dbReference>
<dbReference type="InterPro" id="IPR005653">
    <property type="entry name" value="OstA-like_N"/>
</dbReference>
<evidence type="ECO:0000313" key="4">
    <source>
        <dbReference type="Proteomes" id="UP000070560"/>
    </source>
</evidence>
<dbReference type="Pfam" id="PF03968">
    <property type="entry name" value="LptD_N"/>
    <property type="match status" value="1"/>
</dbReference>
<dbReference type="GO" id="GO:0017089">
    <property type="term" value="F:glycolipid transfer activity"/>
    <property type="evidence" value="ECO:0007669"/>
    <property type="project" value="TreeGrafter"/>
</dbReference>
<dbReference type="GO" id="GO:0030288">
    <property type="term" value="C:outer membrane-bounded periplasmic space"/>
    <property type="evidence" value="ECO:0007669"/>
    <property type="project" value="TreeGrafter"/>
</dbReference>
<dbReference type="InterPro" id="IPR052037">
    <property type="entry name" value="LPS_export_LptA"/>
</dbReference>
<evidence type="ECO:0000256" key="1">
    <source>
        <dbReference type="ARBA" id="ARBA00022729"/>
    </source>
</evidence>
<dbReference type="GO" id="GO:0009279">
    <property type="term" value="C:cell outer membrane"/>
    <property type="evidence" value="ECO:0007669"/>
    <property type="project" value="TreeGrafter"/>
</dbReference>
<keyword evidence="1" id="KW-0732">Signal</keyword>